<protein>
    <submittedName>
        <fullName evidence="1">Uncharacterized protein</fullName>
    </submittedName>
</protein>
<comment type="caution">
    <text evidence="1">The sequence shown here is derived from an EMBL/GenBank/DDBJ whole genome shotgun (WGS) entry which is preliminary data.</text>
</comment>
<proteinExistence type="predicted"/>
<name>A0A9J6QZS8_9FIRM</name>
<reference evidence="1" key="1">
    <citation type="submission" date="2022-09" db="EMBL/GenBank/DDBJ databases">
        <title>Culturomic study of gut microbiota in children with autism spectrum disorder.</title>
        <authorList>
            <person name="Efimov B.A."/>
            <person name="Chaplin A.V."/>
            <person name="Sokolova S.R."/>
            <person name="Pikina A.P."/>
            <person name="Korzhanova M."/>
            <person name="Belova V."/>
            <person name="Korostin D."/>
        </authorList>
    </citation>
    <scope>NUCLEOTIDE SEQUENCE</scope>
    <source>
        <strain evidence="1">ASD5510</strain>
    </source>
</reference>
<dbReference type="Proteomes" id="UP001065549">
    <property type="component" value="Unassembled WGS sequence"/>
</dbReference>
<gene>
    <name evidence="1" type="ORF">OBO34_21880</name>
</gene>
<organism evidence="1 2">
    <name type="scientific">Hominibacterium faecale</name>
    <dbReference type="NCBI Taxonomy" id="2839743"/>
    <lineage>
        <taxon>Bacteria</taxon>
        <taxon>Bacillati</taxon>
        <taxon>Bacillota</taxon>
        <taxon>Clostridia</taxon>
        <taxon>Peptostreptococcales</taxon>
        <taxon>Anaerovoracaceae</taxon>
        <taxon>Hominibacterium</taxon>
    </lineage>
</organism>
<dbReference type="RefSeq" id="WP_269478873.1">
    <property type="nucleotide sequence ID" value="NZ_JAOSHN010000018.1"/>
</dbReference>
<dbReference type="AlphaFoldDB" id="A0A9J6QZS8"/>
<dbReference type="EMBL" id="JAOSHN010000018">
    <property type="protein sequence ID" value="MCU7380967.1"/>
    <property type="molecule type" value="Genomic_DNA"/>
</dbReference>
<accession>A0A9J6QZS8</accession>
<keyword evidence="2" id="KW-1185">Reference proteome</keyword>
<sequence>MGFLFQAGGVDLPSPASIMINDELIWSSDTGRTQSGRMAGAVIAEKKNISVKWGILTENQLAKIKKNLPHGFFKLRLMDLTLTVYRGTIGSELLGDPGDGIIRYKSASVDLIER</sequence>
<evidence type="ECO:0000313" key="2">
    <source>
        <dbReference type="Proteomes" id="UP001065549"/>
    </source>
</evidence>
<evidence type="ECO:0000313" key="1">
    <source>
        <dbReference type="EMBL" id="MCU7380967.1"/>
    </source>
</evidence>